<sequence length="113" mass="12195">MKLIKTLAMTIFLGMGLQMAHAQETSPASPESKVPASASHDASEAEVIKIDQSANKITLKHGPIKNLDMPAMSMVFRVKDTAMLAKLAVGDKVRFRAEKVNGAIYVTDIQAVQ</sequence>
<name>A0ABR6Z681_9BURK</name>
<dbReference type="RefSeq" id="WP_186952378.1">
    <property type="nucleotide sequence ID" value="NZ_JACOFX010000002.1"/>
</dbReference>
<gene>
    <name evidence="3" type="ORF">H8L47_06190</name>
</gene>
<dbReference type="Proteomes" id="UP000646911">
    <property type="component" value="Unassembled WGS sequence"/>
</dbReference>
<dbReference type="EMBL" id="JACOFX010000002">
    <property type="protein sequence ID" value="MBC3907148.1"/>
    <property type="molecule type" value="Genomic_DNA"/>
</dbReference>
<organism evidence="3 4">
    <name type="scientific">Undibacterium umbellatum</name>
    <dbReference type="NCBI Taxonomy" id="2762300"/>
    <lineage>
        <taxon>Bacteria</taxon>
        <taxon>Pseudomonadati</taxon>
        <taxon>Pseudomonadota</taxon>
        <taxon>Betaproteobacteria</taxon>
        <taxon>Burkholderiales</taxon>
        <taxon>Oxalobacteraceae</taxon>
        <taxon>Undibacterium</taxon>
    </lineage>
</organism>
<dbReference type="Gene3D" id="2.40.50.320">
    <property type="entry name" value="Copper binding periplasmic protein CusF"/>
    <property type="match status" value="1"/>
</dbReference>
<evidence type="ECO:0000313" key="4">
    <source>
        <dbReference type="Proteomes" id="UP000646911"/>
    </source>
</evidence>
<protein>
    <submittedName>
        <fullName evidence="3">Copper-binding protein</fullName>
    </submittedName>
</protein>
<dbReference type="InterPro" id="IPR021647">
    <property type="entry name" value="CusF_Ec"/>
</dbReference>
<feature type="chain" id="PRO_5045872083" evidence="2">
    <location>
        <begin position="23"/>
        <end position="113"/>
    </location>
</feature>
<evidence type="ECO:0000256" key="1">
    <source>
        <dbReference type="SAM" id="MobiDB-lite"/>
    </source>
</evidence>
<evidence type="ECO:0000256" key="2">
    <source>
        <dbReference type="SAM" id="SignalP"/>
    </source>
</evidence>
<dbReference type="InterPro" id="IPR042230">
    <property type="entry name" value="CusF_sf"/>
</dbReference>
<keyword evidence="2" id="KW-0732">Signal</keyword>
<proteinExistence type="predicted"/>
<comment type="caution">
    <text evidence="3">The sequence shown here is derived from an EMBL/GenBank/DDBJ whole genome shotgun (WGS) entry which is preliminary data.</text>
</comment>
<evidence type="ECO:0000313" key="3">
    <source>
        <dbReference type="EMBL" id="MBC3907148.1"/>
    </source>
</evidence>
<reference evidence="3 4" key="1">
    <citation type="submission" date="2020-08" db="EMBL/GenBank/DDBJ databases">
        <title>Novel species isolated from subtropical streams in China.</title>
        <authorList>
            <person name="Lu H."/>
        </authorList>
    </citation>
    <scope>NUCLEOTIDE SEQUENCE [LARGE SCALE GENOMIC DNA]</scope>
    <source>
        <strain evidence="3 4">NL8W</strain>
    </source>
</reference>
<accession>A0ABR6Z681</accession>
<dbReference type="Pfam" id="PF11604">
    <property type="entry name" value="CusF_Ec"/>
    <property type="match status" value="1"/>
</dbReference>
<feature type="region of interest" description="Disordered" evidence="1">
    <location>
        <begin position="23"/>
        <end position="45"/>
    </location>
</feature>
<feature type="signal peptide" evidence="2">
    <location>
        <begin position="1"/>
        <end position="22"/>
    </location>
</feature>
<keyword evidence="4" id="KW-1185">Reference proteome</keyword>